<gene>
    <name evidence="7" type="ORF">A3G33_07265</name>
</gene>
<dbReference type="PROSITE" id="PS00409">
    <property type="entry name" value="PROKAR_NTER_METHYL"/>
    <property type="match status" value="1"/>
</dbReference>
<keyword evidence="2" id="KW-0488">Methylation</keyword>
<dbReference type="PRINTS" id="PR00813">
    <property type="entry name" value="BCTERIALGSPG"/>
</dbReference>
<dbReference type="Proteomes" id="UP000178187">
    <property type="component" value="Unassembled WGS sequence"/>
</dbReference>
<dbReference type="InterPro" id="IPR000983">
    <property type="entry name" value="Bac_GSPG_pilin"/>
</dbReference>
<name>A0A1G1KYM3_9BACT</name>
<evidence type="ECO:0000313" key="7">
    <source>
        <dbReference type="EMBL" id="OGW98025.1"/>
    </source>
</evidence>
<comment type="subcellular location">
    <subcellularLocation>
        <location evidence="1">Membrane</location>
        <topology evidence="1">Single-pass membrane protein</topology>
    </subcellularLocation>
</comment>
<dbReference type="EMBL" id="MHFR01000037">
    <property type="protein sequence ID" value="OGW98025.1"/>
    <property type="molecule type" value="Genomic_DNA"/>
</dbReference>
<evidence type="ECO:0000256" key="4">
    <source>
        <dbReference type="ARBA" id="ARBA00022989"/>
    </source>
</evidence>
<comment type="caution">
    <text evidence="7">The sequence shown here is derived from an EMBL/GenBank/DDBJ whole genome shotgun (WGS) entry which is preliminary data.</text>
</comment>
<dbReference type="Gene3D" id="3.30.700.10">
    <property type="entry name" value="Glycoprotein, Type 4 Pilin"/>
    <property type="match status" value="1"/>
</dbReference>
<dbReference type="NCBIfam" id="TIGR02532">
    <property type="entry name" value="IV_pilin_GFxxxE"/>
    <property type="match status" value="1"/>
</dbReference>
<proteinExistence type="predicted"/>
<dbReference type="InterPro" id="IPR012902">
    <property type="entry name" value="N_methyl_site"/>
</dbReference>
<evidence type="ECO:0000256" key="6">
    <source>
        <dbReference type="SAM" id="Phobius"/>
    </source>
</evidence>
<evidence type="ECO:0000256" key="2">
    <source>
        <dbReference type="ARBA" id="ARBA00022481"/>
    </source>
</evidence>
<feature type="transmembrane region" description="Helical" evidence="6">
    <location>
        <begin position="12"/>
        <end position="34"/>
    </location>
</feature>
<keyword evidence="4 6" id="KW-1133">Transmembrane helix</keyword>
<accession>A0A1G1KYM3</accession>
<evidence type="ECO:0000313" key="8">
    <source>
        <dbReference type="Proteomes" id="UP000178187"/>
    </source>
</evidence>
<dbReference type="GO" id="GO:0015627">
    <property type="term" value="C:type II protein secretion system complex"/>
    <property type="evidence" value="ECO:0007669"/>
    <property type="project" value="InterPro"/>
</dbReference>
<dbReference type="GO" id="GO:0015628">
    <property type="term" value="P:protein secretion by the type II secretion system"/>
    <property type="evidence" value="ECO:0007669"/>
    <property type="project" value="InterPro"/>
</dbReference>
<dbReference type="GO" id="GO:0016020">
    <property type="term" value="C:membrane"/>
    <property type="evidence" value="ECO:0007669"/>
    <property type="project" value="UniProtKB-SubCell"/>
</dbReference>
<keyword evidence="3 6" id="KW-0812">Transmembrane</keyword>
<dbReference type="SUPFAM" id="SSF54523">
    <property type="entry name" value="Pili subunits"/>
    <property type="match status" value="1"/>
</dbReference>
<evidence type="ECO:0000256" key="1">
    <source>
        <dbReference type="ARBA" id="ARBA00004167"/>
    </source>
</evidence>
<dbReference type="PANTHER" id="PTHR30093:SF44">
    <property type="entry name" value="TYPE II SECRETION SYSTEM CORE PROTEIN G"/>
    <property type="match status" value="1"/>
</dbReference>
<dbReference type="Pfam" id="PF07963">
    <property type="entry name" value="N_methyl"/>
    <property type="match status" value="1"/>
</dbReference>
<dbReference type="InterPro" id="IPR045584">
    <property type="entry name" value="Pilin-like"/>
</dbReference>
<dbReference type="AlphaFoldDB" id="A0A1G1KYM3"/>
<sequence length="143" mass="14707">MIKLRQKKGFTLVEVMIVVAIIGLLAAIAIPNLLRARINANDGAVKGDLRAFSTAAESYRAADVSTRYPGAVTDLSVASPPYLDSTWNAATITKHGHGITYVAGAASYSMTANPITNSATATFCISESGVLMSGTCAGGSPVA</sequence>
<organism evidence="7 8">
    <name type="scientific">Candidatus Danuiimicrobium aquiferis</name>
    <dbReference type="NCBI Taxonomy" id="1801832"/>
    <lineage>
        <taxon>Bacteria</taxon>
        <taxon>Pseudomonadati</taxon>
        <taxon>Candidatus Omnitrophota</taxon>
        <taxon>Candidatus Danuiimicrobium</taxon>
    </lineage>
</organism>
<keyword evidence="5 6" id="KW-0472">Membrane</keyword>
<protein>
    <recommendedName>
        <fullName evidence="9">Type II secretion system protein GspG C-terminal domain-containing protein</fullName>
    </recommendedName>
</protein>
<evidence type="ECO:0000256" key="5">
    <source>
        <dbReference type="ARBA" id="ARBA00023136"/>
    </source>
</evidence>
<evidence type="ECO:0000256" key="3">
    <source>
        <dbReference type="ARBA" id="ARBA00022692"/>
    </source>
</evidence>
<dbReference type="PANTHER" id="PTHR30093">
    <property type="entry name" value="GENERAL SECRETION PATHWAY PROTEIN G"/>
    <property type="match status" value="1"/>
</dbReference>
<evidence type="ECO:0008006" key="9">
    <source>
        <dbReference type="Google" id="ProtNLM"/>
    </source>
</evidence>
<reference evidence="7 8" key="1">
    <citation type="journal article" date="2016" name="Nat. Commun.">
        <title>Thousands of microbial genomes shed light on interconnected biogeochemical processes in an aquifer system.</title>
        <authorList>
            <person name="Anantharaman K."/>
            <person name="Brown C.T."/>
            <person name="Hug L.A."/>
            <person name="Sharon I."/>
            <person name="Castelle C.J."/>
            <person name="Probst A.J."/>
            <person name="Thomas B.C."/>
            <person name="Singh A."/>
            <person name="Wilkins M.J."/>
            <person name="Karaoz U."/>
            <person name="Brodie E.L."/>
            <person name="Williams K.H."/>
            <person name="Hubbard S.S."/>
            <person name="Banfield J.F."/>
        </authorList>
    </citation>
    <scope>NUCLEOTIDE SEQUENCE [LARGE SCALE GENOMIC DNA]</scope>
</reference>